<evidence type="ECO:0000313" key="3">
    <source>
        <dbReference type="Proteomes" id="UP000076858"/>
    </source>
</evidence>
<name>A0A164J2D1_9CRUS</name>
<dbReference type="Proteomes" id="UP000076858">
    <property type="component" value="Unassembled WGS sequence"/>
</dbReference>
<dbReference type="Pfam" id="PF16033">
    <property type="entry name" value="DUF4789"/>
    <property type="match status" value="1"/>
</dbReference>
<organism evidence="2 3">
    <name type="scientific">Daphnia magna</name>
    <dbReference type="NCBI Taxonomy" id="35525"/>
    <lineage>
        <taxon>Eukaryota</taxon>
        <taxon>Metazoa</taxon>
        <taxon>Ecdysozoa</taxon>
        <taxon>Arthropoda</taxon>
        <taxon>Crustacea</taxon>
        <taxon>Branchiopoda</taxon>
        <taxon>Diplostraca</taxon>
        <taxon>Cladocera</taxon>
        <taxon>Anomopoda</taxon>
        <taxon>Daphniidae</taxon>
        <taxon>Daphnia</taxon>
    </lineage>
</organism>
<reference evidence="2 3" key="1">
    <citation type="submission" date="2016-03" db="EMBL/GenBank/DDBJ databases">
        <title>EvidentialGene: Evidence-directed Construction of Genes on Genomes.</title>
        <authorList>
            <person name="Gilbert D.G."/>
            <person name="Choi J.-H."/>
            <person name="Mockaitis K."/>
            <person name="Colbourne J."/>
            <person name="Pfrender M."/>
        </authorList>
    </citation>
    <scope>NUCLEOTIDE SEQUENCE [LARGE SCALE GENOMIC DNA]</scope>
    <source>
        <strain evidence="2 3">Xinb3</strain>
        <tissue evidence="2">Complete organism</tissue>
    </source>
</reference>
<dbReference type="OrthoDB" id="6328618at2759"/>
<evidence type="ECO:0000259" key="1">
    <source>
        <dbReference type="Pfam" id="PF16033"/>
    </source>
</evidence>
<comment type="caution">
    <text evidence="2">The sequence shown here is derived from an EMBL/GenBank/DDBJ whole genome shotgun (WGS) entry which is preliminary data.</text>
</comment>
<sequence length="65" mass="7247">MTKGLCDHGQCFEPDTNDYGTCRPSPCPESKCDGRHIKPSNSEGGCYKSFTRGPCRRSTYLLVEE</sequence>
<gene>
    <name evidence="2" type="ORF">APZ42_001309</name>
</gene>
<evidence type="ECO:0000313" key="2">
    <source>
        <dbReference type="EMBL" id="KZS01888.1"/>
    </source>
</evidence>
<accession>A0A164J2D1</accession>
<proteinExistence type="predicted"/>
<keyword evidence="3" id="KW-1185">Reference proteome</keyword>
<feature type="domain" description="DUF4789" evidence="1">
    <location>
        <begin position="2"/>
        <end position="55"/>
    </location>
</feature>
<dbReference type="AlphaFoldDB" id="A0A164J2D1"/>
<dbReference type="InterPro" id="IPR031993">
    <property type="entry name" value="DUF4789"/>
</dbReference>
<dbReference type="EMBL" id="LRGB01005923">
    <property type="protein sequence ID" value="KZS01888.1"/>
    <property type="molecule type" value="Genomic_DNA"/>
</dbReference>
<protein>
    <recommendedName>
        <fullName evidence="1">DUF4789 domain-containing protein</fullName>
    </recommendedName>
</protein>